<accession>X1HA03</accession>
<gene>
    <name evidence="1" type="ORF">S03H2_52571</name>
</gene>
<reference evidence="1" key="1">
    <citation type="journal article" date="2014" name="Front. Microbiol.">
        <title>High frequency of phylogenetically diverse reductive dehalogenase-homologous genes in deep subseafloor sedimentary metagenomes.</title>
        <authorList>
            <person name="Kawai M."/>
            <person name="Futagami T."/>
            <person name="Toyoda A."/>
            <person name="Takaki Y."/>
            <person name="Nishi S."/>
            <person name="Hori S."/>
            <person name="Arai W."/>
            <person name="Tsubouchi T."/>
            <person name="Morono Y."/>
            <person name="Uchiyama I."/>
            <person name="Ito T."/>
            <person name="Fujiyama A."/>
            <person name="Inagaki F."/>
            <person name="Takami H."/>
        </authorList>
    </citation>
    <scope>NUCLEOTIDE SEQUENCE</scope>
    <source>
        <strain evidence="1">Expedition CK06-06</strain>
    </source>
</reference>
<evidence type="ECO:0000313" key="1">
    <source>
        <dbReference type="EMBL" id="GAH66996.1"/>
    </source>
</evidence>
<sequence>MAVAIGRKIERQTEIPAQNYAATSSATFAEKYPSLQKFLAEKRKSPNQHKTGSVTLFVESGGYKLCLNDRPRARSTFVAAPSLGIAFAIADTGLERNTLDWRTKGYKSPK</sequence>
<organism evidence="1">
    <name type="scientific">marine sediment metagenome</name>
    <dbReference type="NCBI Taxonomy" id="412755"/>
    <lineage>
        <taxon>unclassified sequences</taxon>
        <taxon>metagenomes</taxon>
        <taxon>ecological metagenomes</taxon>
    </lineage>
</organism>
<dbReference type="AlphaFoldDB" id="X1HA03"/>
<comment type="caution">
    <text evidence="1">The sequence shown here is derived from an EMBL/GenBank/DDBJ whole genome shotgun (WGS) entry which is preliminary data.</text>
</comment>
<protein>
    <submittedName>
        <fullName evidence="1">Uncharacterized protein</fullName>
    </submittedName>
</protein>
<proteinExistence type="predicted"/>
<name>X1HA03_9ZZZZ</name>
<dbReference type="EMBL" id="BARU01033397">
    <property type="protein sequence ID" value="GAH66996.1"/>
    <property type="molecule type" value="Genomic_DNA"/>
</dbReference>